<proteinExistence type="predicted"/>
<gene>
    <name evidence="1" type="ORF">METZ01_LOCUS53714</name>
</gene>
<dbReference type="EMBL" id="UINC01002845">
    <property type="protein sequence ID" value="SVA00860.1"/>
    <property type="molecule type" value="Genomic_DNA"/>
</dbReference>
<protein>
    <submittedName>
        <fullName evidence="1">Uncharacterized protein</fullName>
    </submittedName>
</protein>
<feature type="non-terminal residue" evidence="1">
    <location>
        <position position="33"/>
    </location>
</feature>
<organism evidence="1">
    <name type="scientific">marine metagenome</name>
    <dbReference type="NCBI Taxonomy" id="408172"/>
    <lineage>
        <taxon>unclassified sequences</taxon>
        <taxon>metagenomes</taxon>
        <taxon>ecological metagenomes</taxon>
    </lineage>
</organism>
<evidence type="ECO:0000313" key="1">
    <source>
        <dbReference type="EMBL" id="SVA00860.1"/>
    </source>
</evidence>
<reference evidence="1" key="1">
    <citation type="submission" date="2018-05" db="EMBL/GenBank/DDBJ databases">
        <authorList>
            <person name="Lanie J.A."/>
            <person name="Ng W.-L."/>
            <person name="Kazmierczak K.M."/>
            <person name="Andrzejewski T.M."/>
            <person name="Davidsen T.M."/>
            <person name="Wayne K.J."/>
            <person name="Tettelin H."/>
            <person name="Glass J.I."/>
            <person name="Rusch D."/>
            <person name="Podicherti R."/>
            <person name="Tsui H.-C.T."/>
            <person name="Winkler M.E."/>
        </authorList>
    </citation>
    <scope>NUCLEOTIDE SEQUENCE</scope>
</reference>
<name>A0A381S9U0_9ZZZZ</name>
<dbReference type="AlphaFoldDB" id="A0A381S9U0"/>
<sequence>MSMKARIFSTALNKIERRVYGTVTIVVIGTFLA</sequence>
<accession>A0A381S9U0</accession>